<dbReference type="Gene3D" id="1.20.58.1040">
    <property type="match status" value="1"/>
</dbReference>
<evidence type="ECO:0000256" key="3">
    <source>
        <dbReference type="ARBA" id="ARBA00007528"/>
    </source>
</evidence>
<protein>
    <recommendedName>
        <fullName evidence="10">1,3-beta-glucanosyltransferase</fullName>
        <ecNumber evidence="10">2.4.1.-</ecNumber>
    </recommendedName>
</protein>
<dbReference type="GO" id="GO:0042124">
    <property type="term" value="F:1,3-beta-glucanosyltransferase activity"/>
    <property type="evidence" value="ECO:0007669"/>
    <property type="project" value="TreeGrafter"/>
</dbReference>
<dbReference type="PANTHER" id="PTHR31468">
    <property type="entry name" value="1,3-BETA-GLUCANOSYLTRANSFERASE GAS1"/>
    <property type="match status" value="1"/>
</dbReference>
<comment type="subcellular location">
    <subcellularLocation>
        <location evidence="1">Cell envelope</location>
    </subcellularLocation>
    <subcellularLocation>
        <location evidence="10">Cell membrane</location>
        <topology evidence="10">Lipid-anchor</topology>
        <topology evidence="10">GPI-anchor</topology>
    </subcellularLocation>
    <subcellularLocation>
        <location evidence="2">Membrane</location>
        <topology evidence="2">Lipid-anchor</topology>
        <topology evidence="2">GPI-anchor</topology>
    </subcellularLocation>
</comment>
<dbReference type="EC" id="2.4.1.-" evidence="10"/>
<dbReference type="Pfam" id="PF03198">
    <property type="entry name" value="Glyco_hydro_72"/>
    <property type="match status" value="1"/>
</dbReference>
<keyword evidence="7" id="KW-1015">Disulfide bond</keyword>
<evidence type="ECO:0000256" key="8">
    <source>
        <dbReference type="ARBA" id="ARBA00023180"/>
    </source>
</evidence>
<evidence type="ECO:0000313" key="15">
    <source>
        <dbReference type="Proteomes" id="UP000297245"/>
    </source>
</evidence>
<feature type="domain" description="X8" evidence="13">
    <location>
        <begin position="658"/>
        <end position="761"/>
    </location>
</feature>
<feature type="compositionally biased region" description="Gly residues" evidence="11">
    <location>
        <begin position="775"/>
        <end position="788"/>
    </location>
</feature>
<keyword evidence="4 10" id="KW-0336">GPI-anchor</keyword>
<keyword evidence="12" id="KW-0812">Transmembrane</keyword>
<comment type="function">
    <text evidence="10">Splits internally a 1,3-beta-glucan molecule and transfers the newly generated reducing end (the donor) to the non-reducing end of another 1,3-beta-glucan molecule (the acceptor) forming a 1,3-beta linkage, resulting in the elongation of 1,3-beta-glucan chains in the cell wall.</text>
</comment>
<feature type="transmembrane region" description="Helical" evidence="12">
    <location>
        <begin position="803"/>
        <end position="822"/>
    </location>
</feature>
<sequence>MRGEVCVGFASFLALAATILLIFAHVGQINTSNVPRGIYLARVNVSQYGVALAEAFLNPVDGLYTNDSNAPLQTSAGLRQYYQFGLYSYCGYVNETAGICSNTTAARPFTPYDYLVDDMSSTGPLDYKTLSGDFIPFTTFLDSHYLTQTSRAAYYMILLGTISAAVAFFSGIAKHGVTFFISAAAAVISSLFLLIGAAIWTVILNRSDTINGFVLGSQTNQTPVGIVVSTGPGLYILWAAFAIMFVSNIPYFASLVPSCSSFLLSAVSLMFARSPTAIALLAAASWSLGVQAISKVSRSGRYLYTDDGNRFYIRGIAYQEQGQVDDSNPDNPFLEPSSFTDPLIDGSACSRDLPFLQQLNVNTIRVYSVDSSQNHDSCMQTFSDAGIYTIIDLALPLNGSIDRTSPAWSTNLLDQYIKTIDTFSKYDNVLAYNVGNEVVVENGTAVAPYIKAAARDIKAYLNSKSSSALVGYAAIDGSPNWRDPLANFLSCDPSGQNNGDTAIDIYGLNNYEWCGDSSFQSAYAGTNGDYAGYNVVAYFSEFGCITQPPRLWTEVAALFSSQMSDIWSGGIAFSYFPARSAQGEFGMVTISGNSVTTSDDFNRLKAQYGNVSAPNTPSQSSASTSYPACPTQNSTFVASTSLPPTPNEAACDCLENTLSCRFTPQTANYSAVVGEVINTACGLLGQQGGNCNDIGGDGSTGSYGRLSGCDPLIKTSFVMSEFYELNNRQGEACSFAGNGTVNPLAPSGVSAANTAASSCVSNPGATFTPAPSGSSGSGSGSGNGATSGGNNGSARGLMMGGDALVGIIGVVVVGVVSGVWTLL</sequence>
<evidence type="ECO:0000256" key="11">
    <source>
        <dbReference type="SAM" id="MobiDB-lite"/>
    </source>
</evidence>
<dbReference type="InterPro" id="IPR009571">
    <property type="entry name" value="SUR7/Rim9-like_fungi"/>
</dbReference>
<dbReference type="Proteomes" id="UP000297245">
    <property type="component" value="Unassembled WGS sequence"/>
</dbReference>
<evidence type="ECO:0000256" key="7">
    <source>
        <dbReference type="ARBA" id="ARBA00023157"/>
    </source>
</evidence>
<keyword evidence="12" id="KW-1133">Transmembrane helix</keyword>
<dbReference type="GO" id="GO:0098552">
    <property type="term" value="C:side of membrane"/>
    <property type="evidence" value="ECO:0007669"/>
    <property type="project" value="UniProtKB-KW"/>
</dbReference>
<evidence type="ECO:0000256" key="2">
    <source>
        <dbReference type="ARBA" id="ARBA00004589"/>
    </source>
</evidence>
<keyword evidence="15" id="KW-1185">Reference proteome</keyword>
<evidence type="ECO:0000256" key="1">
    <source>
        <dbReference type="ARBA" id="ARBA00004196"/>
    </source>
</evidence>
<dbReference type="GO" id="GO:0031505">
    <property type="term" value="P:fungal-type cell wall organization"/>
    <property type="evidence" value="ECO:0007669"/>
    <property type="project" value="TreeGrafter"/>
</dbReference>
<evidence type="ECO:0000256" key="12">
    <source>
        <dbReference type="SAM" id="Phobius"/>
    </source>
</evidence>
<feature type="transmembrane region" description="Helical" evidence="12">
    <location>
        <begin position="223"/>
        <end position="244"/>
    </location>
</feature>
<evidence type="ECO:0000256" key="10">
    <source>
        <dbReference type="RuleBase" id="RU361209"/>
    </source>
</evidence>
<evidence type="ECO:0000256" key="6">
    <source>
        <dbReference type="ARBA" id="ARBA00023136"/>
    </source>
</evidence>
<dbReference type="GO" id="GO:0005886">
    <property type="term" value="C:plasma membrane"/>
    <property type="evidence" value="ECO:0007669"/>
    <property type="project" value="UniProtKB-SubCell"/>
</dbReference>
<dbReference type="Pfam" id="PF07983">
    <property type="entry name" value="X8"/>
    <property type="match status" value="1"/>
</dbReference>
<feature type="transmembrane region" description="Helical" evidence="12">
    <location>
        <begin position="179"/>
        <end position="203"/>
    </location>
</feature>
<dbReference type="EMBL" id="ML179409">
    <property type="protein sequence ID" value="THU88461.1"/>
    <property type="molecule type" value="Genomic_DNA"/>
</dbReference>
<keyword evidence="10" id="KW-0808">Transferase</keyword>
<feature type="transmembrane region" description="Helical" evidence="12">
    <location>
        <begin position="251"/>
        <end position="271"/>
    </location>
</feature>
<keyword evidence="5" id="KW-0732">Signal</keyword>
<name>A0A4S8LHN7_DENBC</name>
<dbReference type="PANTHER" id="PTHR31468:SF2">
    <property type="entry name" value="1,3-BETA-GLUCANOSYLTRANSFERASE GAS1"/>
    <property type="match status" value="1"/>
</dbReference>
<dbReference type="Pfam" id="PF06687">
    <property type="entry name" value="SUR7"/>
    <property type="match status" value="1"/>
</dbReference>
<dbReference type="AlphaFoldDB" id="A0A4S8LHN7"/>
<keyword evidence="9 10" id="KW-0449">Lipoprotein</keyword>
<dbReference type="OrthoDB" id="421038at2759"/>
<keyword evidence="6 10" id="KW-0472">Membrane</keyword>
<organism evidence="14 15">
    <name type="scientific">Dendrothele bispora (strain CBS 962.96)</name>
    <dbReference type="NCBI Taxonomy" id="1314807"/>
    <lineage>
        <taxon>Eukaryota</taxon>
        <taxon>Fungi</taxon>
        <taxon>Dikarya</taxon>
        <taxon>Basidiomycota</taxon>
        <taxon>Agaricomycotina</taxon>
        <taxon>Agaricomycetes</taxon>
        <taxon>Agaricomycetidae</taxon>
        <taxon>Agaricales</taxon>
        <taxon>Agaricales incertae sedis</taxon>
        <taxon>Dendrothele</taxon>
    </lineage>
</organism>
<reference evidence="14 15" key="1">
    <citation type="journal article" date="2019" name="Nat. Ecol. Evol.">
        <title>Megaphylogeny resolves global patterns of mushroom evolution.</title>
        <authorList>
            <person name="Varga T."/>
            <person name="Krizsan K."/>
            <person name="Foldi C."/>
            <person name="Dima B."/>
            <person name="Sanchez-Garcia M."/>
            <person name="Sanchez-Ramirez S."/>
            <person name="Szollosi G.J."/>
            <person name="Szarkandi J.G."/>
            <person name="Papp V."/>
            <person name="Albert L."/>
            <person name="Andreopoulos W."/>
            <person name="Angelini C."/>
            <person name="Antonin V."/>
            <person name="Barry K.W."/>
            <person name="Bougher N.L."/>
            <person name="Buchanan P."/>
            <person name="Buyck B."/>
            <person name="Bense V."/>
            <person name="Catcheside P."/>
            <person name="Chovatia M."/>
            <person name="Cooper J."/>
            <person name="Damon W."/>
            <person name="Desjardin D."/>
            <person name="Finy P."/>
            <person name="Geml J."/>
            <person name="Haridas S."/>
            <person name="Hughes K."/>
            <person name="Justo A."/>
            <person name="Karasinski D."/>
            <person name="Kautmanova I."/>
            <person name="Kiss B."/>
            <person name="Kocsube S."/>
            <person name="Kotiranta H."/>
            <person name="LaButti K.M."/>
            <person name="Lechner B.E."/>
            <person name="Liimatainen K."/>
            <person name="Lipzen A."/>
            <person name="Lukacs Z."/>
            <person name="Mihaltcheva S."/>
            <person name="Morgado L.N."/>
            <person name="Niskanen T."/>
            <person name="Noordeloos M.E."/>
            <person name="Ohm R.A."/>
            <person name="Ortiz-Santana B."/>
            <person name="Ovrebo C."/>
            <person name="Racz N."/>
            <person name="Riley R."/>
            <person name="Savchenko A."/>
            <person name="Shiryaev A."/>
            <person name="Soop K."/>
            <person name="Spirin V."/>
            <person name="Szebenyi C."/>
            <person name="Tomsovsky M."/>
            <person name="Tulloss R.E."/>
            <person name="Uehling J."/>
            <person name="Grigoriev I.V."/>
            <person name="Vagvolgyi C."/>
            <person name="Papp T."/>
            <person name="Martin F.M."/>
            <person name="Miettinen O."/>
            <person name="Hibbett D.S."/>
            <person name="Nagy L.G."/>
        </authorList>
    </citation>
    <scope>NUCLEOTIDE SEQUENCE [LARGE SCALE GENOMIC DNA]</scope>
    <source>
        <strain evidence="14 15">CBS 962.96</strain>
    </source>
</reference>
<dbReference type="InterPro" id="IPR017853">
    <property type="entry name" value="GH"/>
</dbReference>
<dbReference type="Gene3D" id="3.20.20.80">
    <property type="entry name" value="Glycosidases"/>
    <property type="match status" value="1"/>
</dbReference>
<evidence type="ECO:0000256" key="9">
    <source>
        <dbReference type="ARBA" id="ARBA00023288"/>
    </source>
</evidence>
<dbReference type="InterPro" id="IPR012946">
    <property type="entry name" value="X8"/>
</dbReference>
<feature type="region of interest" description="Disordered" evidence="11">
    <location>
        <begin position="768"/>
        <end position="788"/>
    </location>
</feature>
<dbReference type="InterPro" id="IPR004886">
    <property type="entry name" value="Glucanosyltransferase"/>
</dbReference>
<evidence type="ECO:0000256" key="5">
    <source>
        <dbReference type="ARBA" id="ARBA00022729"/>
    </source>
</evidence>
<keyword evidence="8" id="KW-0325">Glycoprotein</keyword>
<gene>
    <name evidence="14" type="ORF">K435DRAFT_969488</name>
</gene>
<dbReference type="GO" id="GO:0071970">
    <property type="term" value="P:fungal-type cell wall (1-&gt;3)-beta-D-glucan biosynthetic process"/>
    <property type="evidence" value="ECO:0007669"/>
    <property type="project" value="TreeGrafter"/>
</dbReference>
<comment type="similarity">
    <text evidence="3 10">Belongs to the glycosyl hydrolase 72 family.</text>
</comment>
<evidence type="ECO:0000259" key="13">
    <source>
        <dbReference type="SMART" id="SM00768"/>
    </source>
</evidence>
<evidence type="ECO:0000256" key="4">
    <source>
        <dbReference type="ARBA" id="ARBA00022622"/>
    </source>
</evidence>
<evidence type="ECO:0000313" key="14">
    <source>
        <dbReference type="EMBL" id="THU88461.1"/>
    </source>
</evidence>
<accession>A0A4S8LHN7</accession>
<dbReference type="SUPFAM" id="SSF51445">
    <property type="entry name" value="(Trans)glycosidases"/>
    <property type="match status" value="1"/>
</dbReference>
<feature type="transmembrane region" description="Helical" evidence="12">
    <location>
        <begin position="152"/>
        <end position="172"/>
    </location>
</feature>
<proteinExistence type="inferred from homology"/>
<dbReference type="SMART" id="SM00768">
    <property type="entry name" value="X8"/>
    <property type="match status" value="1"/>
</dbReference>